<organism evidence="1 2">
    <name type="scientific">Streptococcus parasanguinis FW213</name>
    <dbReference type="NCBI Taxonomy" id="1114965"/>
    <lineage>
        <taxon>Bacteria</taxon>
        <taxon>Bacillati</taxon>
        <taxon>Bacillota</taxon>
        <taxon>Bacilli</taxon>
        <taxon>Lactobacillales</taxon>
        <taxon>Streptococcaceae</taxon>
        <taxon>Streptococcus</taxon>
    </lineage>
</organism>
<dbReference type="Proteomes" id="UP000002865">
    <property type="component" value="Chromosome"/>
</dbReference>
<dbReference type="Gene3D" id="1.10.150.240">
    <property type="entry name" value="Putative phosphatase, domain 2"/>
    <property type="match status" value="1"/>
</dbReference>
<name>I1ZPP8_STRPA</name>
<dbReference type="InterPro" id="IPR023214">
    <property type="entry name" value="HAD_sf"/>
</dbReference>
<evidence type="ECO:0000313" key="1">
    <source>
        <dbReference type="EMBL" id="AFJ27022.1"/>
    </source>
</evidence>
<dbReference type="PANTHER" id="PTHR43434">
    <property type="entry name" value="PHOSPHOGLYCOLATE PHOSPHATASE"/>
    <property type="match status" value="1"/>
</dbReference>
<dbReference type="EMBL" id="CP003122">
    <property type="protein sequence ID" value="AFJ27022.1"/>
    <property type="molecule type" value="Genomic_DNA"/>
</dbReference>
<dbReference type="eggNOG" id="COG0546">
    <property type="taxonomic scope" value="Bacteria"/>
</dbReference>
<sequence length="213" mass="23878">MGNNMQALFFDLDGTLVDSSKGITESFQHTFDTLKVPQPDLKTIRSFMGPPLISSFEATLPEALVDQAVTIYRQYYHEKGQYKSTLFPQIVEALKAIQDESIPLYITTSKHEPVALQMCQDLGISKYFKGIYGSSSDRTHKADVIRYALSINDLPKEETVIIGDTKFDLIGGQTVGIKTMAVTWGFGDLEELLLYSPDFICHSPLDILEELKK</sequence>
<dbReference type="AlphaFoldDB" id="I1ZPP8"/>
<dbReference type="PaxDb" id="1114965-Spaf_2090"/>
<dbReference type="InterPro" id="IPR023198">
    <property type="entry name" value="PGP-like_dom2"/>
</dbReference>
<dbReference type="Pfam" id="PF13419">
    <property type="entry name" value="HAD_2"/>
    <property type="match status" value="1"/>
</dbReference>
<dbReference type="InterPro" id="IPR041492">
    <property type="entry name" value="HAD_2"/>
</dbReference>
<proteinExistence type="predicted"/>
<protein>
    <submittedName>
        <fullName evidence="1">Phosphoglycolate phosphatase</fullName>
    </submittedName>
</protein>
<reference evidence="1 2" key="1">
    <citation type="journal article" date="2012" name="PLoS ONE">
        <title>Complete Genome and Transcriptomes of Streptococcus parasanguinis FW213: Phylogenic Relations and Potential Virulence Mechanisms.</title>
        <authorList>
            <person name="Geng J."/>
            <person name="Chiu C.H."/>
            <person name="Tang P."/>
            <person name="Chen Y."/>
            <person name="Shieh H.R."/>
            <person name="Hu S."/>
            <person name="Chen Y.Y."/>
        </authorList>
    </citation>
    <scope>NUCLEOTIDE SEQUENCE [LARGE SCALE GENOMIC DNA]</scope>
    <source>
        <strain evidence="1 2">FW213</strain>
    </source>
</reference>
<dbReference type="GO" id="GO:0005829">
    <property type="term" value="C:cytosol"/>
    <property type="evidence" value="ECO:0007669"/>
    <property type="project" value="TreeGrafter"/>
</dbReference>
<dbReference type="GO" id="GO:0004713">
    <property type="term" value="F:protein tyrosine kinase activity"/>
    <property type="evidence" value="ECO:0007669"/>
    <property type="project" value="TreeGrafter"/>
</dbReference>
<dbReference type="InterPro" id="IPR050155">
    <property type="entry name" value="HAD-like_hydrolase_sf"/>
</dbReference>
<dbReference type="PATRIC" id="fig|1114965.3.peg.1992"/>
<dbReference type="KEGG" id="scf:Spaf_2090"/>
<dbReference type="SFLD" id="SFLDG01135">
    <property type="entry name" value="C1.5.6:_HAD__Beta-PGM__Phospha"/>
    <property type="match status" value="1"/>
</dbReference>
<evidence type="ECO:0000313" key="2">
    <source>
        <dbReference type="Proteomes" id="UP000002865"/>
    </source>
</evidence>
<dbReference type="Gene3D" id="3.40.50.1000">
    <property type="entry name" value="HAD superfamily/HAD-like"/>
    <property type="match status" value="1"/>
</dbReference>
<dbReference type="SUPFAM" id="SSF56784">
    <property type="entry name" value="HAD-like"/>
    <property type="match status" value="1"/>
</dbReference>
<accession>I1ZPP8</accession>
<gene>
    <name evidence="1" type="ORF">Spaf_2090</name>
</gene>
<dbReference type="PANTHER" id="PTHR43434:SF20">
    <property type="entry name" value="5'-NUCLEOTIDASE"/>
    <property type="match status" value="1"/>
</dbReference>
<dbReference type="InterPro" id="IPR036412">
    <property type="entry name" value="HAD-like_sf"/>
</dbReference>
<dbReference type="SFLD" id="SFLDS00003">
    <property type="entry name" value="Haloacid_Dehalogenase"/>
    <property type="match status" value="1"/>
</dbReference>
<dbReference type="SFLD" id="SFLDG01129">
    <property type="entry name" value="C1.5:_HAD__Beta-PGM__Phosphata"/>
    <property type="match status" value="1"/>
</dbReference>
<dbReference type="HOGENOM" id="CLU_045011_19_4_9"/>
<dbReference type="STRING" id="1114965.Spaf_2090"/>